<accession>A0A220TZX1</accession>
<evidence type="ECO:0000256" key="2">
    <source>
        <dbReference type="ARBA" id="ARBA00006143"/>
    </source>
</evidence>
<feature type="transmembrane region" description="Helical" evidence="6">
    <location>
        <begin position="87"/>
        <end position="107"/>
    </location>
</feature>
<organism evidence="8 9">
    <name type="scientific">Virgibacillus phasianinus</name>
    <dbReference type="NCBI Taxonomy" id="2017483"/>
    <lineage>
        <taxon>Bacteria</taxon>
        <taxon>Bacillati</taxon>
        <taxon>Bacillota</taxon>
        <taxon>Bacilli</taxon>
        <taxon>Bacillales</taxon>
        <taxon>Bacillaceae</taxon>
        <taxon>Virgibacillus</taxon>
    </lineage>
</organism>
<keyword evidence="5 6" id="KW-0472">Membrane</keyword>
<evidence type="ECO:0000256" key="1">
    <source>
        <dbReference type="ARBA" id="ARBA00004141"/>
    </source>
</evidence>
<feature type="transmembrane region" description="Helical" evidence="6">
    <location>
        <begin position="163"/>
        <end position="185"/>
    </location>
</feature>
<dbReference type="Proteomes" id="UP000198312">
    <property type="component" value="Chromosome"/>
</dbReference>
<keyword evidence="3 6" id="KW-0812">Transmembrane</keyword>
<dbReference type="GO" id="GO:0017004">
    <property type="term" value="P:cytochrome complex assembly"/>
    <property type="evidence" value="ECO:0007669"/>
    <property type="project" value="InterPro"/>
</dbReference>
<evidence type="ECO:0000259" key="7">
    <source>
        <dbReference type="Pfam" id="PF02683"/>
    </source>
</evidence>
<reference evidence="8 9" key="1">
    <citation type="submission" date="2017-07" db="EMBL/GenBank/DDBJ databases">
        <title>Virgibacillus sp. LM2416.</title>
        <authorList>
            <person name="Tak E.J."/>
            <person name="Bae J.-W."/>
        </authorList>
    </citation>
    <scope>NUCLEOTIDE SEQUENCE [LARGE SCALE GENOMIC DNA]</scope>
    <source>
        <strain evidence="8 9">LM2416</strain>
    </source>
</reference>
<sequence>MEDVNLLLALAAGVLSFVSPCCLPLYPAFLSYITGMSVDEIKNEKGMLQKRALLHTIFFLIGFSIIFIALGFSTSLLGTLFTSYGDLIRQLGAVLLVALGLVIMGVYKPAFMMKEKRMTFKDRPSGYLGSSVIGFAFAAGWTPCMGPILAGVITLGVSNPDQALFYMIAYVLGFSIPFFIMSFFIGKMRWIKRHNRLMMKIGGGTMIFMGILLFFDLLTKLTSFLASNFFNGFTGF</sequence>
<feature type="transmembrane region" description="Helical" evidence="6">
    <location>
        <begin position="53"/>
        <end position="81"/>
    </location>
</feature>
<gene>
    <name evidence="8" type="ORF">CFK37_03700</name>
</gene>
<feature type="domain" description="Cytochrome C biogenesis protein transmembrane" evidence="7">
    <location>
        <begin position="6"/>
        <end position="200"/>
    </location>
</feature>
<dbReference type="OrthoDB" id="9803065at2"/>
<evidence type="ECO:0000256" key="5">
    <source>
        <dbReference type="ARBA" id="ARBA00023136"/>
    </source>
</evidence>
<keyword evidence="4 6" id="KW-1133">Transmembrane helix</keyword>
<evidence type="ECO:0000256" key="4">
    <source>
        <dbReference type="ARBA" id="ARBA00022989"/>
    </source>
</evidence>
<keyword evidence="9" id="KW-1185">Reference proteome</keyword>
<evidence type="ECO:0000313" key="9">
    <source>
        <dbReference type="Proteomes" id="UP000198312"/>
    </source>
</evidence>
<dbReference type="AlphaFoldDB" id="A0A220TZX1"/>
<dbReference type="InterPro" id="IPR003834">
    <property type="entry name" value="Cyt_c_assmbl_TM_dom"/>
</dbReference>
<feature type="transmembrane region" description="Helical" evidence="6">
    <location>
        <begin position="6"/>
        <end position="32"/>
    </location>
</feature>
<dbReference type="InterPro" id="IPR051790">
    <property type="entry name" value="Cytochrome_c-biogenesis_DsbD"/>
</dbReference>
<protein>
    <submittedName>
        <fullName evidence="8">Cytochrome C biogenesis protein CcdA</fullName>
    </submittedName>
</protein>
<feature type="transmembrane region" description="Helical" evidence="6">
    <location>
        <begin position="197"/>
        <end position="215"/>
    </location>
</feature>
<dbReference type="RefSeq" id="WP_089060616.1">
    <property type="nucleotide sequence ID" value="NZ_CP022315.1"/>
</dbReference>
<dbReference type="EMBL" id="CP022315">
    <property type="protein sequence ID" value="ASK61339.1"/>
    <property type="molecule type" value="Genomic_DNA"/>
</dbReference>
<comment type="subcellular location">
    <subcellularLocation>
        <location evidence="1">Membrane</location>
        <topology evidence="1">Multi-pass membrane protein</topology>
    </subcellularLocation>
</comment>
<name>A0A220TZX1_9BACI</name>
<dbReference type="KEGG" id="vil:CFK37_03700"/>
<comment type="similarity">
    <text evidence="2">Belongs to the DsbD family.</text>
</comment>
<feature type="transmembrane region" description="Helical" evidence="6">
    <location>
        <begin position="127"/>
        <end position="157"/>
    </location>
</feature>
<dbReference type="PANTHER" id="PTHR31272:SF4">
    <property type="entry name" value="CYTOCHROME C-TYPE BIOGENESIS PROTEIN HI_1454-RELATED"/>
    <property type="match status" value="1"/>
</dbReference>
<proteinExistence type="inferred from homology"/>
<dbReference type="GO" id="GO:0016020">
    <property type="term" value="C:membrane"/>
    <property type="evidence" value="ECO:0007669"/>
    <property type="project" value="UniProtKB-SubCell"/>
</dbReference>
<dbReference type="Pfam" id="PF02683">
    <property type="entry name" value="DsbD_TM"/>
    <property type="match status" value="1"/>
</dbReference>
<evidence type="ECO:0000256" key="6">
    <source>
        <dbReference type="SAM" id="Phobius"/>
    </source>
</evidence>
<dbReference type="PANTHER" id="PTHR31272">
    <property type="entry name" value="CYTOCHROME C-TYPE BIOGENESIS PROTEIN HI_1454-RELATED"/>
    <property type="match status" value="1"/>
</dbReference>
<evidence type="ECO:0000313" key="8">
    <source>
        <dbReference type="EMBL" id="ASK61339.1"/>
    </source>
</evidence>
<evidence type="ECO:0000256" key="3">
    <source>
        <dbReference type="ARBA" id="ARBA00022692"/>
    </source>
</evidence>